<dbReference type="InterPro" id="IPR003347">
    <property type="entry name" value="JmjC_dom"/>
</dbReference>
<dbReference type="SMART" id="SM00558">
    <property type="entry name" value="JmjC"/>
    <property type="match status" value="1"/>
</dbReference>
<dbReference type="EMBL" id="JACGWO010000009">
    <property type="protein sequence ID" value="KAK4418317.1"/>
    <property type="molecule type" value="Genomic_DNA"/>
</dbReference>
<dbReference type="AlphaFoldDB" id="A0AAE1XVF6"/>
<dbReference type="PANTHER" id="PTHR12461">
    <property type="entry name" value="HYPOXIA-INDUCIBLE FACTOR 1 ALPHA INHIBITOR-RELATED"/>
    <property type="match status" value="1"/>
</dbReference>
<dbReference type="PANTHER" id="PTHR12461:SF102">
    <property type="entry name" value="LYSINE-SPECIFIC DEMETHYLASE JMJ31"/>
    <property type="match status" value="1"/>
</dbReference>
<dbReference type="PROSITE" id="PS51184">
    <property type="entry name" value="JMJC"/>
    <property type="match status" value="1"/>
</dbReference>
<proteinExistence type="inferred from homology"/>
<accession>A0AAE1XVF6</accession>
<evidence type="ECO:0000259" key="2">
    <source>
        <dbReference type="PROSITE" id="PS51184"/>
    </source>
</evidence>
<dbReference type="Gene3D" id="2.60.120.650">
    <property type="entry name" value="Cupin"/>
    <property type="match status" value="1"/>
</dbReference>
<evidence type="ECO:0000313" key="3">
    <source>
        <dbReference type="EMBL" id="KAK4418317.1"/>
    </source>
</evidence>
<dbReference type="Pfam" id="PF13621">
    <property type="entry name" value="Cupin_8"/>
    <property type="match status" value="1"/>
</dbReference>
<comment type="similarity">
    <text evidence="1">Belongs to the JARID1 histone demethylase family.</text>
</comment>
<keyword evidence="4" id="KW-1185">Reference proteome</keyword>
<evidence type="ECO:0000313" key="4">
    <source>
        <dbReference type="Proteomes" id="UP001293254"/>
    </source>
</evidence>
<organism evidence="3 4">
    <name type="scientific">Sesamum alatum</name>
    <dbReference type="NCBI Taxonomy" id="300844"/>
    <lineage>
        <taxon>Eukaryota</taxon>
        <taxon>Viridiplantae</taxon>
        <taxon>Streptophyta</taxon>
        <taxon>Embryophyta</taxon>
        <taxon>Tracheophyta</taxon>
        <taxon>Spermatophyta</taxon>
        <taxon>Magnoliopsida</taxon>
        <taxon>eudicotyledons</taxon>
        <taxon>Gunneridae</taxon>
        <taxon>Pentapetalae</taxon>
        <taxon>asterids</taxon>
        <taxon>lamiids</taxon>
        <taxon>Lamiales</taxon>
        <taxon>Pedaliaceae</taxon>
        <taxon>Sesamum</taxon>
    </lineage>
</organism>
<reference evidence="3" key="2">
    <citation type="journal article" date="2024" name="Plant">
        <title>Genomic evolution and insights into agronomic trait innovations of Sesamum species.</title>
        <authorList>
            <person name="Miao H."/>
            <person name="Wang L."/>
            <person name="Qu L."/>
            <person name="Liu H."/>
            <person name="Sun Y."/>
            <person name="Le M."/>
            <person name="Wang Q."/>
            <person name="Wei S."/>
            <person name="Zheng Y."/>
            <person name="Lin W."/>
            <person name="Duan Y."/>
            <person name="Cao H."/>
            <person name="Xiong S."/>
            <person name="Wang X."/>
            <person name="Wei L."/>
            <person name="Li C."/>
            <person name="Ma Q."/>
            <person name="Ju M."/>
            <person name="Zhao R."/>
            <person name="Li G."/>
            <person name="Mu C."/>
            <person name="Tian Q."/>
            <person name="Mei H."/>
            <person name="Zhang T."/>
            <person name="Gao T."/>
            <person name="Zhang H."/>
        </authorList>
    </citation>
    <scope>NUCLEOTIDE SEQUENCE</scope>
    <source>
        <strain evidence="3">3651</strain>
    </source>
</reference>
<dbReference type="InterPro" id="IPR041667">
    <property type="entry name" value="Cupin_8"/>
</dbReference>
<gene>
    <name evidence="3" type="ORF">Salat_2244400</name>
</gene>
<comment type="caution">
    <text evidence="3">The sequence shown here is derived from an EMBL/GenBank/DDBJ whole genome shotgun (WGS) entry which is preliminary data.</text>
</comment>
<dbReference type="SUPFAM" id="SSF51197">
    <property type="entry name" value="Clavaminate synthase-like"/>
    <property type="match status" value="1"/>
</dbReference>
<sequence length="543" mass="61430">MEESLQIRRFELIPSAEEFASRIEPKNVPAVFSGCVEDWKAFSKWNVTNGGLDYLQELAGSSLVEAMLSRSAPVFYGDIRSHERVALPFSTFIGYCKDLLKNGDDGQDSFSQLRKQESVELVTQNGDSINVEEHPHQIYLAQVPIVNSENEEKVLLECLRDDIETPTFLEGKVLASVNLWMNNARTRSSTHYDPHHNLLCIISGCKQVVLWPPSACPYLYPLPLYGEASNHSAIPLENPNFDLYPRAKSIDEYSQKVTLQAGDALFIPEGWFHQVDSGDLTIAVNFWWRSDMMSHMLEHMDAYYLRRILKRLTDKEMDRMFCTPSTTVDQKVNDAGAQSSNRNAGCSGQDLDLSHQTVSAKGNLEQGFSLHELEPDALRSLHELVSLVHDRVNWSQPVGNISMDQPVSGEEHEVKDIINTDLFNLDEDPIAKIVWGLESHAFRSVFLALAHNFPRTLEAFLLHALSPLGVEVLTRKFEQMDQMISPEDRSQFYQKFYSVFDNQFAAMDALLNGKESFACQAFNNVLVQYLGVNNLDLLKPSAE</sequence>
<reference evidence="3" key="1">
    <citation type="submission" date="2020-06" db="EMBL/GenBank/DDBJ databases">
        <authorList>
            <person name="Li T."/>
            <person name="Hu X."/>
            <person name="Zhang T."/>
            <person name="Song X."/>
            <person name="Zhang H."/>
            <person name="Dai N."/>
            <person name="Sheng W."/>
            <person name="Hou X."/>
            <person name="Wei L."/>
        </authorList>
    </citation>
    <scope>NUCLEOTIDE SEQUENCE</scope>
    <source>
        <strain evidence="3">3651</strain>
        <tissue evidence="3">Leaf</tissue>
    </source>
</reference>
<evidence type="ECO:0000256" key="1">
    <source>
        <dbReference type="ARBA" id="ARBA00006801"/>
    </source>
</evidence>
<protein>
    <submittedName>
        <fullName evidence="3">tRNA wybutosine-synthesizing protein 5</fullName>
    </submittedName>
</protein>
<dbReference type="Proteomes" id="UP001293254">
    <property type="component" value="Unassembled WGS sequence"/>
</dbReference>
<name>A0AAE1XVF6_9LAMI</name>
<feature type="domain" description="JmjC" evidence="2">
    <location>
        <begin position="132"/>
        <end position="303"/>
    </location>
</feature>